<dbReference type="InterPro" id="IPR050235">
    <property type="entry name" value="CK1_Ser-Thr_kinase"/>
</dbReference>
<dbReference type="InterPro" id="IPR005162">
    <property type="entry name" value="Retrotrans_gag_dom"/>
</dbReference>
<feature type="compositionally biased region" description="Polar residues" evidence="1">
    <location>
        <begin position="181"/>
        <end position="190"/>
    </location>
</feature>
<evidence type="ECO:0000313" key="3">
    <source>
        <dbReference type="EMBL" id="CAG8642576.1"/>
    </source>
</evidence>
<dbReference type="SUPFAM" id="SSF56112">
    <property type="entry name" value="Protein kinase-like (PK-like)"/>
    <property type="match status" value="1"/>
</dbReference>
<organism evidence="3 4">
    <name type="scientific">Paraglomus brasilianum</name>
    <dbReference type="NCBI Taxonomy" id="144538"/>
    <lineage>
        <taxon>Eukaryota</taxon>
        <taxon>Fungi</taxon>
        <taxon>Fungi incertae sedis</taxon>
        <taxon>Mucoromycota</taxon>
        <taxon>Glomeromycotina</taxon>
        <taxon>Glomeromycetes</taxon>
        <taxon>Paraglomerales</taxon>
        <taxon>Paraglomeraceae</taxon>
        <taxon>Paraglomus</taxon>
    </lineage>
</organism>
<proteinExistence type="predicted"/>
<dbReference type="SMART" id="SM00220">
    <property type="entry name" value="S_TKc"/>
    <property type="match status" value="1"/>
</dbReference>
<feature type="non-terminal residue" evidence="3">
    <location>
        <position position="1"/>
    </location>
</feature>
<dbReference type="InterPro" id="IPR000719">
    <property type="entry name" value="Prot_kinase_dom"/>
</dbReference>
<protein>
    <submittedName>
        <fullName evidence="3">3806_t:CDS:1</fullName>
    </submittedName>
</protein>
<feature type="region of interest" description="Disordered" evidence="1">
    <location>
        <begin position="171"/>
        <end position="206"/>
    </location>
</feature>
<feature type="compositionally biased region" description="Pro residues" evidence="1">
    <location>
        <begin position="343"/>
        <end position="370"/>
    </location>
</feature>
<gene>
    <name evidence="3" type="ORF">PBRASI_LOCUS9855</name>
</gene>
<feature type="compositionally biased region" description="Polar residues" evidence="1">
    <location>
        <begin position="1183"/>
        <end position="1192"/>
    </location>
</feature>
<dbReference type="InterPro" id="IPR011009">
    <property type="entry name" value="Kinase-like_dom_sf"/>
</dbReference>
<reference evidence="3" key="1">
    <citation type="submission" date="2021-06" db="EMBL/GenBank/DDBJ databases">
        <authorList>
            <person name="Kallberg Y."/>
            <person name="Tangrot J."/>
            <person name="Rosling A."/>
        </authorList>
    </citation>
    <scope>NUCLEOTIDE SEQUENCE</scope>
    <source>
        <strain evidence="3">BR232B</strain>
    </source>
</reference>
<feature type="domain" description="Protein kinase" evidence="2">
    <location>
        <begin position="928"/>
        <end position="1208"/>
    </location>
</feature>
<dbReference type="GO" id="GO:0004672">
    <property type="term" value="F:protein kinase activity"/>
    <property type="evidence" value="ECO:0007669"/>
    <property type="project" value="InterPro"/>
</dbReference>
<dbReference type="PROSITE" id="PS50011">
    <property type="entry name" value="PROTEIN_KINASE_DOM"/>
    <property type="match status" value="1"/>
</dbReference>
<dbReference type="OrthoDB" id="412517at2759"/>
<evidence type="ECO:0000313" key="4">
    <source>
        <dbReference type="Proteomes" id="UP000789739"/>
    </source>
</evidence>
<dbReference type="Pfam" id="PF03732">
    <property type="entry name" value="Retrotrans_gag"/>
    <property type="match status" value="1"/>
</dbReference>
<sequence>NLQIKLRNPGKIYKSSRNSARIIRPPGGILPAYLHTSTYSKGASVSKRRLRQISLQRVYNLLSRPKRNPAYQRYLDILKRYNGRVSRITHERFVEWQVAERKFAPAIHLIRATVFPNPPRTVNSLIIALTSAQGSLKLLDYNVDQSLSTERAAQLKREVVIYLQDKVDEAANKKGKEKEQTSIGSTSSKASNDEYHTPEPEFKFGPLGAADAEERASELSALESLQQRALLVYKDLQALEREVNLDTNEIPDQTIPNVDALLDYIAPLNNPVENEEFEAEPENQLPDQGQKGNNDQTEDEVVGNQDNQESDRENPENQADDAEASQPPTRAPTPEPDNQNPPLNLPPVANPPVANPPAPPANPPIPPAPPVQADDEEMSQATYPVFDGTNPRKWLGEMEIAFTANNIQANAHERRIGLAVLNSGPAKMWYIMLAAKPTTWERANNLDGFKELFLDKYANDDNRAQASQLAFMRTQRLGETVGQYYNALQEQWMECGDGVIPEWMKVNKFVHGLIPAIREPVMQQAPTTIADAVKVATQCYNAFQTNVQPSHTATDTALQALMATMQENYNAHAITQSNGRWNDEKLQRLSTLALEVVICLGGQDEYEQLVEIKRKLDFEIMERLISTVNGTHEDNEVDHQIKKRKLRDLELEEDKCQLEELTDFALDIIGFECRYVNPSVTSLALKMREDDCYDHIGNDFSFLENLDAEETRKVDEKFNYFETNDPPNPQWTDERLVFAADHYLTYRELSQYCDSSRTTIDFTKNWAFEDKSGWQSAHTNKAALQCYEYSSKFFIHDKNNRRRKYISIMTDSRKYRLWYAFWNDEQRQMNVRETADFAWSQECETAYSGRDTLRILARVFKTFITIDLRAAASPRNFGNIGSTKDISSMASYNSGFNILFDRRARTEALYEMLVEHGLPFVTTADGDIKASRLLGLGSDTVIFEARTVCNERVALKFSFGFTSEVLERESQALKILKDVKDIPKLLYEDFDSIRPYIVTNMVGRKINKVDVPIACHIIADILQILKVIHEYGYIHNDIHPGNIVNVNGKYRLIDFGLAVPRFDKRENVPSDWPEGNIVFASHNRGKYLGAADDLEALSYTIAFMYNQNKAYWQIATKDPCQAIHQKERKLTYLFDGLPQVFRDFFEYVYDLEITVTPDYEYWQDLFQETAETRCFRPSKHFPETSQESPNHSLESKRGVRRRIEQQAW</sequence>
<dbReference type="PANTHER" id="PTHR11909">
    <property type="entry name" value="CASEIN KINASE-RELATED"/>
    <property type="match status" value="1"/>
</dbReference>
<feature type="region of interest" description="Disordered" evidence="1">
    <location>
        <begin position="274"/>
        <end position="377"/>
    </location>
</feature>
<dbReference type="Proteomes" id="UP000789739">
    <property type="component" value="Unassembled WGS sequence"/>
</dbReference>
<dbReference type="Gene3D" id="1.10.510.10">
    <property type="entry name" value="Transferase(Phosphotransferase) domain 1"/>
    <property type="match status" value="1"/>
</dbReference>
<accession>A0A9N9GXZ9</accession>
<name>A0A9N9GXZ9_9GLOM</name>
<keyword evidence="4" id="KW-1185">Reference proteome</keyword>
<feature type="region of interest" description="Disordered" evidence="1">
    <location>
        <begin position="1179"/>
        <end position="1208"/>
    </location>
</feature>
<comment type="caution">
    <text evidence="3">The sequence shown here is derived from an EMBL/GenBank/DDBJ whole genome shotgun (WGS) entry which is preliminary data.</text>
</comment>
<dbReference type="GO" id="GO:0005524">
    <property type="term" value="F:ATP binding"/>
    <property type="evidence" value="ECO:0007669"/>
    <property type="project" value="InterPro"/>
</dbReference>
<evidence type="ECO:0000256" key="1">
    <source>
        <dbReference type="SAM" id="MobiDB-lite"/>
    </source>
</evidence>
<feature type="compositionally biased region" description="Basic and acidic residues" evidence="1">
    <location>
        <begin position="191"/>
        <end position="202"/>
    </location>
</feature>
<feature type="compositionally biased region" description="Basic and acidic residues" evidence="1">
    <location>
        <begin position="1193"/>
        <end position="1208"/>
    </location>
</feature>
<dbReference type="EMBL" id="CAJVPI010002397">
    <property type="protein sequence ID" value="CAG8642576.1"/>
    <property type="molecule type" value="Genomic_DNA"/>
</dbReference>
<dbReference type="AlphaFoldDB" id="A0A9N9GXZ9"/>
<evidence type="ECO:0000259" key="2">
    <source>
        <dbReference type="PROSITE" id="PS50011"/>
    </source>
</evidence>
<feature type="compositionally biased region" description="Polar residues" evidence="1">
    <location>
        <begin position="285"/>
        <end position="295"/>
    </location>
</feature>
<feature type="compositionally biased region" description="Basic and acidic residues" evidence="1">
    <location>
        <begin position="171"/>
        <end position="180"/>
    </location>
</feature>